<name>A0AAJ2BDB6_9HYPH</name>
<dbReference type="AlphaFoldDB" id="A0AAJ2BDB6"/>
<comment type="caution">
    <text evidence="5">The sequence shown here is derived from an EMBL/GenBank/DDBJ whole genome shotgun (WGS) entry which is preliminary data.</text>
</comment>
<evidence type="ECO:0000256" key="2">
    <source>
        <dbReference type="ARBA" id="ARBA00023125"/>
    </source>
</evidence>
<feature type="domain" description="HTH araC/xylS-type" evidence="4">
    <location>
        <begin position="293"/>
        <end position="394"/>
    </location>
</feature>
<dbReference type="InterPro" id="IPR050204">
    <property type="entry name" value="AraC_XylS_family_regulators"/>
</dbReference>
<dbReference type="PANTHER" id="PTHR46796">
    <property type="entry name" value="HTH-TYPE TRANSCRIPTIONAL ACTIVATOR RHAS-RELATED"/>
    <property type="match status" value="1"/>
</dbReference>
<evidence type="ECO:0000256" key="1">
    <source>
        <dbReference type="ARBA" id="ARBA00023015"/>
    </source>
</evidence>
<evidence type="ECO:0000313" key="6">
    <source>
        <dbReference type="Proteomes" id="UP001255601"/>
    </source>
</evidence>
<dbReference type="InterPro" id="IPR018062">
    <property type="entry name" value="HTH_AraC-typ_CS"/>
</dbReference>
<dbReference type="Proteomes" id="UP001255601">
    <property type="component" value="Unassembled WGS sequence"/>
</dbReference>
<organism evidence="5 6">
    <name type="scientific">Agrobacterium larrymoorei</name>
    <dbReference type="NCBI Taxonomy" id="160699"/>
    <lineage>
        <taxon>Bacteria</taxon>
        <taxon>Pseudomonadati</taxon>
        <taxon>Pseudomonadota</taxon>
        <taxon>Alphaproteobacteria</taxon>
        <taxon>Hyphomicrobiales</taxon>
        <taxon>Rhizobiaceae</taxon>
        <taxon>Rhizobium/Agrobacterium group</taxon>
        <taxon>Agrobacterium</taxon>
    </lineage>
</organism>
<evidence type="ECO:0000259" key="4">
    <source>
        <dbReference type="PROSITE" id="PS01124"/>
    </source>
</evidence>
<dbReference type="GO" id="GO:0043565">
    <property type="term" value="F:sequence-specific DNA binding"/>
    <property type="evidence" value="ECO:0007669"/>
    <property type="project" value="InterPro"/>
</dbReference>
<gene>
    <name evidence="5" type="ORF">QE369_003651</name>
</gene>
<keyword evidence="3" id="KW-0804">Transcription</keyword>
<dbReference type="PROSITE" id="PS01124">
    <property type="entry name" value="HTH_ARAC_FAMILY_2"/>
    <property type="match status" value="1"/>
</dbReference>
<dbReference type="Pfam" id="PF14525">
    <property type="entry name" value="AraC_binding_2"/>
    <property type="match status" value="1"/>
</dbReference>
<keyword evidence="1" id="KW-0805">Transcription regulation</keyword>
<dbReference type="InterPro" id="IPR018060">
    <property type="entry name" value="HTH_AraC"/>
</dbReference>
<evidence type="ECO:0000256" key="3">
    <source>
        <dbReference type="ARBA" id="ARBA00023163"/>
    </source>
</evidence>
<accession>A0AAJ2BDB6</accession>
<protein>
    <submittedName>
        <fullName evidence="5">AraC-like DNA-binding protein</fullName>
    </submittedName>
</protein>
<reference evidence="5" key="1">
    <citation type="submission" date="2023-08" db="EMBL/GenBank/DDBJ databases">
        <title>Functional and genomic diversity of the sorghum phyllosphere microbiome.</title>
        <authorList>
            <person name="Shade A."/>
        </authorList>
    </citation>
    <scope>NUCLEOTIDE SEQUENCE</scope>
    <source>
        <strain evidence="5">SORGH_AS_0974</strain>
    </source>
</reference>
<dbReference type="EMBL" id="JAVIZC010000003">
    <property type="protein sequence ID" value="MDR6103454.1"/>
    <property type="molecule type" value="Genomic_DNA"/>
</dbReference>
<dbReference type="PROSITE" id="PS00041">
    <property type="entry name" value="HTH_ARAC_FAMILY_1"/>
    <property type="match status" value="1"/>
</dbReference>
<evidence type="ECO:0000313" key="5">
    <source>
        <dbReference type="EMBL" id="MDR6103454.1"/>
    </source>
</evidence>
<proteinExistence type="predicted"/>
<dbReference type="Pfam" id="PF12833">
    <property type="entry name" value="HTH_18"/>
    <property type="match status" value="1"/>
</dbReference>
<dbReference type="Gene3D" id="1.10.10.60">
    <property type="entry name" value="Homeodomain-like"/>
    <property type="match status" value="1"/>
</dbReference>
<sequence>MGLINPSGEMGVAGKGMIETVAKAYRDVSNSRSTLSFFVLSYILIVKPLNTLRDMLWEELMLESALLYDAQGRPIRQEHKVASHDWDEIKDWSKRVYMPYEVSPIGAASSPDSTMRSAKVGRITMTRFAYGIPVNIKDWDMDSGNAVVLTTVGGKARHRTVGHEAVETGYGESFVVDCSRTDYYVDFNPDHLQVNLTIPHAVLEQVCFDTFGHIPDNRLWQFKTGLGGRNSSWMALMEYVARSIAEAPDRIARSHIGRHLEQMVCLHLLNEWANRAGYDLDNPVNTLAPGVVRRAEEFMAEHARGDLPAMPEVARAAGVSLRGLTDAFQRFRGYTPSQFLREQRLQGVRQALLQCGTGLNVSSIAADYGYIHMGEFAKAYRKRFGELPSETLKR</sequence>
<dbReference type="InterPro" id="IPR035418">
    <property type="entry name" value="AraC-bd_2"/>
</dbReference>
<dbReference type="SMART" id="SM00342">
    <property type="entry name" value="HTH_ARAC"/>
    <property type="match status" value="1"/>
</dbReference>
<dbReference type="GO" id="GO:0003700">
    <property type="term" value="F:DNA-binding transcription factor activity"/>
    <property type="evidence" value="ECO:0007669"/>
    <property type="project" value="InterPro"/>
</dbReference>
<keyword evidence="2 5" id="KW-0238">DNA-binding</keyword>